<accession>A0A0R3SM95</accession>
<reference evidence="1 2" key="2">
    <citation type="submission" date="2018-11" db="EMBL/GenBank/DDBJ databases">
        <authorList>
            <consortium name="Pathogen Informatics"/>
        </authorList>
    </citation>
    <scope>NUCLEOTIDE SEQUENCE [LARGE SCALE GENOMIC DNA]</scope>
</reference>
<sequence length="90" mass="9932">MAASPKHILTWLQREHCLRYRLSSSCSGSITHTIEIESGLFEICGLMQQKAFCGLYTASAQGMLSAVSEKRVADELVNRGFEPSFLQHAG</sequence>
<dbReference type="AlphaFoldDB" id="A0A0R3SM95"/>
<proteinExistence type="predicted"/>
<organism evidence="3">
    <name type="scientific">Hymenolepis diminuta</name>
    <name type="common">Rat tapeworm</name>
    <dbReference type="NCBI Taxonomy" id="6216"/>
    <lineage>
        <taxon>Eukaryota</taxon>
        <taxon>Metazoa</taxon>
        <taxon>Spiralia</taxon>
        <taxon>Lophotrochozoa</taxon>
        <taxon>Platyhelminthes</taxon>
        <taxon>Cestoda</taxon>
        <taxon>Eucestoda</taxon>
        <taxon>Cyclophyllidea</taxon>
        <taxon>Hymenolepididae</taxon>
        <taxon>Hymenolepis</taxon>
    </lineage>
</organism>
<evidence type="ECO:0000313" key="1">
    <source>
        <dbReference type="EMBL" id="VDL58376.1"/>
    </source>
</evidence>
<reference evidence="3" key="1">
    <citation type="submission" date="2017-02" db="UniProtKB">
        <authorList>
            <consortium name="WormBaseParasite"/>
        </authorList>
    </citation>
    <scope>IDENTIFICATION</scope>
</reference>
<dbReference type="OrthoDB" id="6237623at2759"/>
<name>A0A0R3SM95_HYMDI</name>
<evidence type="ECO:0000313" key="3">
    <source>
        <dbReference type="WBParaSite" id="HDID_0000606001-mRNA-1"/>
    </source>
</evidence>
<dbReference type="WBParaSite" id="HDID_0000606001-mRNA-1">
    <property type="protein sequence ID" value="HDID_0000606001-mRNA-1"/>
    <property type="gene ID" value="HDID_0000606001"/>
</dbReference>
<dbReference type="Proteomes" id="UP000274504">
    <property type="component" value="Unassembled WGS sequence"/>
</dbReference>
<gene>
    <name evidence="1" type="ORF">HDID_LOCUS6058</name>
</gene>
<dbReference type="EMBL" id="UYSG01004080">
    <property type="protein sequence ID" value="VDL58376.1"/>
    <property type="molecule type" value="Genomic_DNA"/>
</dbReference>
<evidence type="ECO:0000313" key="2">
    <source>
        <dbReference type="Proteomes" id="UP000274504"/>
    </source>
</evidence>
<protein>
    <submittedName>
        <fullName evidence="3">NifU_N domain-containing protein</fullName>
    </submittedName>
</protein>